<keyword evidence="5 8" id="KW-0479">Metal-binding</keyword>
<evidence type="ECO:0000313" key="12">
    <source>
        <dbReference type="Proteomes" id="UP001139486"/>
    </source>
</evidence>
<dbReference type="InterPro" id="IPR015848">
    <property type="entry name" value="PNPase_PH_RNA-bd_bac/org-type"/>
</dbReference>
<evidence type="ECO:0000256" key="2">
    <source>
        <dbReference type="ARBA" id="ARBA00022490"/>
    </source>
</evidence>
<dbReference type="Pfam" id="PF00013">
    <property type="entry name" value="KH_1"/>
    <property type="match status" value="1"/>
</dbReference>
<dbReference type="InterPro" id="IPR004088">
    <property type="entry name" value="KH_dom_type_1"/>
</dbReference>
<comment type="cofactor">
    <cofactor evidence="8">
        <name>Mg(2+)</name>
        <dbReference type="ChEBI" id="CHEBI:18420"/>
    </cofactor>
</comment>
<dbReference type="CDD" id="cd11363">
    <property type="entry name" value="RNase_PH_PNPase_1"/>
    <property type="match status" value="1"/>
</dbReference>
<evidence type="ECO:0000256" key="4">
    <source>
        <dbReference type="ARBA" id="ARBA00022695"/>
    </source>
</evidence>
<dbReference type="PROSITE" id="PS50084">
    <property type="entry name" value="KH_TYPE_1"/>
    <property type="match status" value="1"/>
</dbReference>
<dbReference type="PANTHER" id="PTHR11252:SF0">
    <property type="entry name" value="POLYRIBONUCLEOTIDE NUCLEOTIDYLTRANSFERASE 1, MITOCHONDRIAL"/>
    <property type="match status" value="1"/>
</dbReference>
<dbReference type="SUPFAM" id="SSF46915">
    <property type="entry name" value="Polynucleotide phosphorylase/guanosine pentaphosphate synthase (PNPase/GPSI), domain 3"/>
    <property type="match status" value="1"/>
</dbReference>
<feature type="binding site" evidence="8">
    <location>
        <position position="488"/>
    </location>
    <ligand>
        <name>Mg(2+)</name>
        <dbReference type="ChEBI" id="CHEBI:18420"/>
    </ligand>
</feature>
<name>A0A9X2I073_9SPHN</name>
<dbReference type="Pfam" id="PF03725">
    <property type="entry name" value="RNase_PH_C"/>
    <property type="match status" value="2"/>
</dbReference>
<dbReference type="SUPFAM" id="SSF54791">
    <property type="entry name" value="Eukaryotic type KH-domain (KH-domain type I)"/>
    <property type="match status" value="1"/>
</dbReference>
<protein>
    <recommendedName>
        <fullName evidence="8">Polyribonucleotide nucleotidyltransferase</fullName>
        <ecNumber evidence="8">2.7.7.8</ecNumber>
    </recommendedName>
    <alternativeName>
        <fullName evidence="8">Polynucleotide phosphorylase</fullName>
        <shortName evidence="8">PNPase</shortName>
    </alternativeName>
</protein>
<keyword evidence="12" id="KW-1185">Reference proteome</keyword>
<gene>
    <name evidence="8 11" type="primary">pnp</name>
    <name evidence="11" type="ORF">M9979_14590</name>
</gene>
<proteinExistence type="inferred from homology"/>
<dbReference type="InterPro" id="IPR036456">
    <property type="entry name" value="PNPase_PH_RNA-bd_sf"/>
</dbReference>
<dbReference type="CDD" id="cd11364">
    <property type="entry name" value="RNase_PH_PNPase_2"/>
    <property type="match status" value="1"/>
</dbReference>
<dbReference type="EC" id="2.7.7.8" evidence="8"/>
<dbReference type="Proteomes" id="UP001139486">
    <property type="component" value="Unassembled WGS sequence"/>
</dbReference>
<dbReference type="InterPro" id="IPR036345">
    <property type="entry name" value="ExoRNase_PH_dom2_sf"/>
</dbReference>
<dbReference type="CDD" id="cd04472">
    <property type="entry name" value="S1_PNPase"/>
    <property type="match status" value="1"/>
</dbReference>
<dbReference type="GO" id="GO:0006402">
    <property type="term" value="P:mRNA catabolic process"/>
    <property type="evidence" value="ECO:0007669"/>
    <property type="project" value="UniProtKB-UniRule"/>
</dbReference>
<sequence>MFNAKKVSIEWGGSTLTLETGKVARQADGAVIATLGETVVLCAVTAAKSVKEGQDFFPLTVHYQEKFSSSGRIPGGFFKRERGATERETLVSRLIDRPLRPLFPEGFYNEINCIAQVMSYDGENEPDLLAMIAASAAMTLSGVPFMGPIGAARVGYKDGEYQLNPSDTEVATGELDLMVAATHDAVMMVESEAKELSEDVMLGAVMFAHKASQQVIDAIIKLAEQAAKEPWELKQGADMSAHKTKLKGLIGADLAAAYKLTDKQARQTAINDARTKARDAFETLKHENPAEYLGALKLVKKLEAEIVRGQILNDGVRIDGRNTTTVRPIESEVHFLPRAHGSALFTRGETQTIATTTLGTRDAEQMIDGLNGLSYQNFMLHYNFPPYSVGEVGRFGAPGRREVGHGKLAWRALHPVLPTKEEFPYTIRVTSDITESNGSSSMATVCGGSLSMMDAGVPLKRPVSGIAMGLILEGDKFAVLSDILGDEDHLGDMDFKVAGTSEGITALQMDIKISGITEEIMKVALRQAHEGRAHILGEMAKALGETRSELSAHAPRIETFTIDKSKIREVIGTGGKVIREIVATTGAKVDIDDEGVIKVSSSDPTQIEAAIKWIKGLVEEAEVGKVYDGKVVNLVDFGAFVNFMGGKDGLVHVSEIKNERVEKVSDVLSEGQAVKVKVLEIDPRGKVRLSMRVVDQETGAELEDTRPAREPREGGDRGPRGPRSGGDRDGGGRGDRGPRRDGSGRDGGGRGPRRDGGDRGPRGEGGERAPRSGGNDANDDRGPAPEFAPAFLTGDRD</sequence>
<dbReference type="NCBIfam" id="TIGR03591">
    <property type="entry name" value="polynuc_phos"/>
    <property type="match status" value="1"/>
</dbReference>
<dbReference type="InterPro" id="IPR012340">
    <property type="entry name" value="NA-bd_OB-fold"/>
</dbReference>
<dbReference type="SUPFAM" id="SSF50249">
    <property type="entry name" value="Nucleic acid-binding proteins"/>
    <property type="match status" value="1"/>
</dbReference>
<dbReference type="FunFam" id="3.30.230.70:FF:000002">
    <property type="entry name" value="Polyribonucleotide nucleotidyltransferase"/>
    <property type="match status" value="1"/>
</dbReference>
<dbReference type="RefSeq" id="WP_254290094.1">
    <property type="nucleotide sequence ID" value="NZ_JAMLDY010000020.1"/>
</dbReference>
<comment type="function">
    <text evidence="8">Involved in mRNA degradation. Catalyzes the phosphorolysis of single-stranded polyribonucleotides processively in the 3'- to 5'-direction.</text>
</comment>
<dbReference type="SMART" id="SM00322">
    <property type="entry name" value="KH"/>
    <property type="match status" value="1"/>
</dbReference>
<dbReference type="EMBL" id="JAMLDY010000020">
    <property type="protein sequence ID" value="MCP3736100.1"/>
    <property type="molecule type" value="Genomic_DNA"/>
</dbReference>
<dbReference type="SUPFAM" id="SSF55666">
    <property type="entry name" value="Ribonuclease PH domain 2-like"/>
    <property type="match status" value="2"/>
</dbReference>
<accession>A0A9X2I073</accession>
<evidence type="ECO:0000256" key="9">
    <source>
        <dbReference type="SAM" id="MobiDB-lite"/>
    </source>
</evidence>
<dbReference type="SMART" id="SM00316">
    <property type="entry name" value="S1"/>
    <property type="match status" value="1"/>
</dbReference>
<dbReference type="GO" id="GO:0005829">
    <property type="term" value="C:cytosol"/>
    <property type="evidence" value="ECO:0007669"/>
    <property type="project" value="UniProtKB-ARBA"/>
</dbReference>
<dbReference type="FunFam" id="2.40.50.140:FF:000107">
    <property type="entry name" value="Polyribonucleotide nucleotidyltransferase"/>
    <property type="match status" value="1"/>
</dbReference>
<dbReference type="Pfam" id="PF01138">
    <property type="entry name" value="RNase_PH"/>
    <property type="match status" value="2"/>
</dbReference>
<dbReference type="Gene3D" id="3.30.230.70">
    <property type="entry name" value="GHMP Kinase, N-terminal domain"/>
    <property type="match status" value="2"/>
</dbReference>
<dbReference type="NCBIfam" id="NF008805">
    <property type="entry name" value="PRK11824.1"/>
    <property type="match status" value="1"/>
</dbReference>
<reference evidence="11" key="1">
    <citation type="submission" date="2022-05" db="EMBL/GenBank/DDBJ databases">
        <title>Sphingomonas sp. strain RP10 Genome sequencing and assembly.</title>
        <authorList>
            <person name="Kim I."/>
        </authorList>
    </citation>
    <scope>NUCLEOTIDE SEQUENCE</scope>
    <source>
        <strain evidence="11">RP10</strain>
    </source>
</reference>
<comment type="subcellular location">
    <subcellularLocation>
        <location evidence="8">Cytoplasm</location>
    </subcellularLocation>
</comment>
<evidence type="ECO:0000256" key="7">
    <source>
        <dbReference type="ARBA" id="ARBA00022884"/>
    </source>
</evidence>
<keyword evidence="2 8" id="KW-0963">Cytoplasm</keyword>
<dbReference type="Gene3D" id="2.40.50.140">
    <property type="entry name" value="Nucleic acid-binding proteins"/>
    <property type="match status" value="1"/>
</dbReference>
<dbReference type="FunFam" id="3.30.230.70:FF:000001">
    <property type="entry name" value="Polyribonucleotide nucleotidyltransferase"/>
    <property type="match status" value="1"/>
</dbReference>
<feature type="compositionally biased region" description="Basic and acidic residues" evidence="9">
    <location>
        <begin position="703"/>
        <end position="770"/>
    </location>
</feature>
<dbReference type="InterPro" id="IPR004087">
    <property type="entry name" value="KH_dom"/>
</dbReference>
<dbReference type="PIRSF" id="PIRSF005499">
    <property type="entry name" value="PNPase"/>
    <property type="match status" value="1"/>
</dbReference>
<comment type="caution">
    <text evidence="11">The sequence shown here is derived from an EMBL/GenBank/DDBJ whole genome shotgun (WGS) entry which is preliminary data.</text>
</comment>
<dbReference type="GO" id="GO:0003723">
    <property type="term" value="F:RNA binding"/>
    <property type="evidence" value="ECO:0007669"/>
    <property type="project" value="UniProtKB-UniRule"/>
</dbReference>
<comment type="similarity">
    <text evidence="1 8">Belongs to the polyribonucleotide nucleotidyltransferase family.</text>
</comment>
<dbReference type="GO" id="GO:0000175">
    <property type="term" value="F:3'-5'-RNA exonuclease activity"/>
    <property type="evidence" value="ECO:0007669"/>
    <property type="project" value="TreeGrafter"/>
</dbReference>
<dbReference type="GO" id="GO:0000287">
    <property type="term" value="F:magnesium ion binding"/>
    <property type="evidence" value="ECO:0007669"/>
    <property type="project" value="UniProtKB-UniRule"/>
</dbReference>
<dbReference type="CDD" id="cd02393">
    <property type="entry name" value="KH-I_PNPase"/>
    <property type="match status" value="1"/>
</dbReference>
<dbReference type="Pfam" id="PF03726">
    <property type="entry name" value="PNPase"/>
    <property type="match status" value="1"/>
</dbReference>
<dbReference type="Pfam" id="PF00575">
    <property type="entry name" value="S1"/>
    <property type="match status" value="1"/>
</dbReference>
<dbReference type="InterPro" id="IPR020568">
    <property type="entry name" value="Ribosomal_Su5_D2-typ_SF"/>
</dbReference>
<keyword evidence="3 8" id="KW-0808">Transferase</keyword>
<dbReference type="GO" id="GO:0004654">
    <property type="term" value="F:polyribonucleotide nucleotidyltransferase activity"/>
    <property type="evidence" value="ECO:0007669"/>
    <property type="project" value="UniProtKB-UniRule"/>
</dbReference>
<keyword evidence="6 8" id="KW-0460">Magnesium</keyword>
<dbReference type="InterPro" id="IPR015847">
    <property type="entry name" value="ExoRNase_PH_dom2"/>
</dbReference>
<evidence type="ECO:0000256" key="6">
    <source>
        <dbReference type="ARBA" id="ARBA00022842"/>
    </source>
</evidence>
<dbReference type="FunFam" id="3.30.1370.10:FF:000001">
    <property type="entry name" value="Polyribonucleotide nucleotidyltransferase"/>
    <property type="match status" value="1"/>
</dbReference>
<evidence type="ECO:0000256" key="8">
    <source>
        <dbReference type="HAMAP-Rule" id="MF_01595"/>
    </source>
</evidence>
<dbReference type="InterPro" id="IPR003029">
    <property type="entry name" value="S1_domain"/>
</dbReference>
<feature type="domain" description="S1 motif" evidence="10">
    <location>
        <begin position="624"/>
        <end position="692"/>
    </location>
</feature>
<comment type="catalytic activity">
    <reaction evidence="8">
        <text>RNA(n+1) + phosphate = RNA(n) + a ribonucleoside 5'-diphosphate</text>
        <dbReference type="Rhea" id="RHEA:22096"/>
        <dbReference type="Rhea" id="RHEA-COMP:14527"/>
        <dbReference type="Rhea" id="RHEA-COMP:17342"/>
        <dbReference type="ChEBI" id="CHEBI:43474"/>
        <dbReference type="ChEBI" id="CHEBI:57930"/>
        <dbReference type="ChEBI" id="CHEBI:140395"/>
        <dbReference type="EC" id="2.7.7.8"/>
    </reaction>
</comment>
<dbReference type="InterPro" id="IPR027408">
    <property type="entry name" value="PNPase/RNase_PH_dom_sf"/>
</dbReference>
<dbReference type="InterPro" id="IPR036612">
    <property type="entry name" value="KH_dom_type_1_sf"/>
</dbReference>
<keyword evidence="4 8" id="KW-0548">Nucleotidyltransferase</keyword>
<dbReference type="PANTHER" id="PTHR11252">
    <property type="entry name" value="POLYRIBONUCLEOTIDE NUCLEOTIDYLTRANSFERASE"/>
    <property type="match status" value="1"/>
</dbReference>
<dbReference type="Gene3D" id="3.30.1370.10">
    <property type="entry name" value="K Homology domain, type 1"/>
    <property type="match status" value="1"/>
</dbReference>
<dbReference type="HAMAP" id="MF_01595">
    <property type="entry name" value="PNPase"/>
    <property type="match status" value="1"/>
</dbReference>
<feature type="binding site" evidence="8">
    <location>
        <position position="494"/>
    </location>
    <ligand>
        <name>Mg(2+)</name>
        <dbReference type="ChEBI" id="CHEBI:18420"/>
    </ligand>
</feature>
<evidence type="ECO:0000313" key="11">
    <source>
        <dbReference type="EMBL" id="MCP3736100.1"/>
    </source>
</evidence>
<keyword evidence="7 8" id="KW-0694">RNA-binding</keyword>
<dbReference type="InterPro" id="IPR012162">
    <property type="entry name" value="PNPase"/>
</dbReference>
<dbReference type="PROSITE" id="PS50126">
    <property type="entry name" value="S1"/>
    <property type="match status" value="1"/>
</dbReference>
<organism evidence="11 12">
    <name type="scientific">Sphingomonas liriopis</name>
    <dbReference type="NCBI Taxonomy" id="2949094"/>
    <lineage>
        <taxon>Bacteria</taxon>
        <taxon>Pseudomonadati</taxon>
        <taxon>Pseudomonadota</taxon>
        <taxon>Alphaproteobacteria</taxon>
        <taxon>Sphingomonadales</taxon>
        <taxon>Sphingomonadaceae</taxon>
        <taxon>Sphingomonas</taxon>
    </lineage>
</organism>
<evidence type="ECO:0000259" key="10">
    <source>
        <dbReference type="PROSITE" id="PS50126"/>
    </source>
</evidence>
<dbReference type="AlphaFoldDB" id="A0A9X2I073"/>
<feature type="region of interest" description="Disordered" evidence="9">
    <location>
        <begin position="697"/>
        <end position="797"/>
    </location>
</feature>
<evidence type="ECO:0000256" key="1">
    <source>
        <dbReference type="ARBA" id="ARBA00007404"/>
    </source>
</evidence>
<dbReference type="GO" id="GO:0006396">
    <property type="term" value="P:RNA processing"/>
    <property type="evidence" value="ECO:0007669"/>
    <property type="project" value="InterPro"/>
</dbReference>
<dbReference type="SUPFAM" id="SSF54211">
    <property type="entry name" value="Ribosomal protein S5 domain 2-like"/>
    <property type="match status" value="2"/>
</dbReference>
<evidence type="ECO:0000256" key="5">
    <source>
        <dbReference type="ARBA" id="ARBA00022723"/>
    </source>
</evidence>
<evidence type="ECO:0000256" key="3">
    <source>
        <dbReference type="ARBA" id="ARBA00022679"/>
    </source>
</evidence>
<dbReference type="InterPro" id="IPR001247">
    <property type="entry name" value="ExoRNase_PH_dom1"/>
</dbReference>